<organism evidence="1 2">
    <name type="scientific">Streblomastix strix</name>
    <dbReference type="NCBI Taxonomy" id="222440"/>
    <lineage>
        <taxon>Eukaryota</taxon>
        <taxon>Metamonada</taxon>
        <taxon>Preaxostyla</taxon>
        <taxon>Oxymonadida</taxon>
        <taxon>Streblomastigidae</taxon>
        <taxon>Streblomastix</taxon>
    </lineage>
</organism>
<dbReference type="EMBL" id="SNRW01002468">
    <property type="protein sequence ID" value="KAA6392674.1"/>
    <property type="molecule type" value="Genomic_DNA"/>
</dbReference>
<dbReference type="Proteomes" id="UP000324800">
    <property type="component" value="Unassembled WGS sequence"/>
</dbReference>
<evidence type="ECO:0000313" key="1">
    <source>
        <dbReference type="EMBL" id="KAA6392674.1"/>
    </source>
</evidence>
<sequence>MDEIISKMKKRLDEPNDDDSFFTAIRNIFRYVLIFSEKVGNSEQNPVKEQFETDGTIDKLVQIFEFDKLKNKKVYQLIAASLAGIYKASQLPSKFGQQITTFLKLQSNPDIEQIFIHSILAISWLAECQGI</sequence>
<evidence type="ECO:0000313" key="2">
    <source>
        <dbReference type="Proteomes" id="UP000324800"/>
    </source>
</evidence>
<dbReference type="AlphaFoldDB" id="A0A5J4WCK7"/>
<gene>
    <name evidence="1" type="ORF">EZS28_011801</name>
</gene>
<protein>
    <submittedName>
        <fullName evidence="1">Uncharacterized protein</fullName>
    </submittedName>
</protein>
<proteinExistence type="predicted"/>
<comment type="caution">
    <text evidence="1">The sequence shown here is derived from an EMBL/GenBank/DDBJ whole genome shotgun (WGS) entry which is preliminary data.</text>
</comment>
<name>A0A5J4WCK7_9EUKA</name>
<reference evidence="1 2" key="1">
    <citation type="submission" date="2019-03" db="EMBL/GenBank/DDBJ databases">
        <title>Single cell metagenomics reveals metabolic interactions within the superorganism composed of flagellate Streblomastix strix and complex community of Bacteroidetes bacteria on its surface.</title>
        <authorList>
            <person name="Treitli S.C."/>
            <person name="Kolisko M."/>
            <person name="Husnik F."/>
            <person name="Keeling P."/>
            <person name="Hampl V."/>
        </authorList>
    </citation>
    <scope>NUCLEOTIDE SEQUENCE [LARGE SCALE GENOMIC DNA]</scope>
    <source>
        <strain evidence="1">ST1C</strain>
    </source>
</reference>
<accession>A0A5J4WCK7</accession>